<dbReference type="Proteomes" id="UP001178322">
    <property type="component" value="Chromosome"/>
</dbReference>
<accession>A0AAX3X128</accession>
<sequence length="168" mass="18415">MATSSKEQIEELLANILQESTAEDEEVLLHLLSGLRAKQHGVHRRYINAALHMVGKFEPEISEVRIPITPVIHNTIKVPHGGIIATIADAAMGGLASRSVPEGFNVVTTNMNVSYIATTTNTELIARGRFVHKGRQTLVMECDIEDETGRKLAIATGSFFVIQRRSQA</sequence>
<dbReference type="Pfam" id="PF03061">
    <property type="entry name" value="4HBT"/>
    <property type="match status" value="1"/>
</dbReference>
<evidence type="ECO:0000256" key="1">
    <source>
        <dbReference type="ARBA" id="ARBA00022801"/>
    </source>
</evidence>
<protein>
    <submittedName>
        <fullName evidence="3">PaaI family thioesterase</fullName>
        <ecNumber evidence="3">3.1.2.-</ecNumber>
    </submittedName>
</protein>
<dbReference type="NCBIfam" id="TIGR00369">
    <property type="entry name" value="unchar_dom_1"/>
    <property type="match status" value="1"/>
</dbReference>
<dbReference type="CDD" id="cd03443">
    <property type="entry name" value="PaaI_thioesterase"/>
    <property type="match status" value="1"/>
</dbReference>
<evidence type="ECO:0000313" key="3">
    <source>
        <dbReference type="EMBL" id="WHY52624.1"/>
    </source>
</evidence>
<organism evidence="3 4">
    <name type="scientific">Lysinibacillus pakistanensis</name>
    <dbReference type="NCBI Taxonomy" id="759811"/>
    <lineage>
        <taxon>Bacteria</taxon>
        <taxon>Bacillati</taxon>
        <taxon>Bacillota</taxon>
        <taxon>Bacilli</taxon>
        <taxon>Bacillales</taxon>
        <taxon>Bacillaceae</taxon>
        <taxon>Lysinibacillus</taxon>
    </lineage>
</organism>
<dbReference type="InterPro" id="IPR006683">
    <property type="entry name" value="Thioestr_dom"/>
</dbReference>
<reference evidence="3" key="1">
    <citation type="submission" date="2023-05" db="EMBL/GenBank/DDBJ databases">
        <title>Comparative genomics of Bacillaceae isolates and their secondary metabolite potential.</title>
        <authorList>
            <person name="Song L."/>
            <person name="Nielsen L.J."/>
            <person name="Mohite O."/>
            <person name="Xu X."/>
            <person name="Weber T."/>
            <person name="Kovacs A.T."/>
        </authorList>
    </citation>
    <scope>NUCLEOTIDE SEQUENCE</scope>
    <source>
        <strain evidence="3">LY1</strain>
    </source>
</reference>
<keyword evidence="1 3" id="KW-0378">Hydrolase</keyword>
<feature type="domain" description="Thioesterase" evidence="2">
    <location>
        <begin position="80"/>
        <end position="152"/>
    </location>
</feature>
<dbReference type="GO" id="GO:0016289">
    <property type="term" value="F:acyl-CoA hydrolase activity"/>
    <property type="evidence" value="ECO:0007669"/>
    <property type="project" value="UniProtKB-ARBA"/>
</dbReference>
<dbReference type="EMBL" id="CP126101">
    <property type="protein sequence ID" value="WHY52624.1"/>
    <property type="molecule type" value="Genomic_DNA"/>
</dbReference>
<dbReference type="SUPFAM" id="SSF54637">
    <property type="entry name" value="Thioesterase/thiol ester dehydrase-isomerase"/>
    <property type="match status" value="1"/>
</dbReference>
<dbReference type="Gene3D" id="3.10.129.10">
    <property type="entry name" value="Hotdog Thioesterase"/>
    <property type="match status" value="1"/>
</dbReference>
<dbReference type="InterPro" id="IPR003736">
    <property type="entry name" value="PAAI_dom"/>
</dbReference>
<proteinExistence type="predicted"/>
<gene>
    <name evidence="3" type="ORF">QNH24_05145</name>
</gene>
<name>A0AAX3X128_9BACI</name>
<dbReference type="AlphaFoldDB" id="A0AAX3X128"/>
<dbReference type="EC" id="3.1.2.-" evidence="3"/>
<evidence type="ECO:0000259" key="2">
    <source>
        <dbReference type="Pfam" id="PF03061"/>
    </source>
</evidence>
<dbReference type="InterPro" id="IPR029069">
    <property type="entry name" value="HotDog_dom_sf"/>
</dbReference>
<dbReference type="RefSeq" id="WP_283871041.1">
    <property type="nucleotide sequence ID" value="NZ_CP126101.1"/>
</dbReference>
<evidence type="ECO:0000313" key="4">
    <source>
        <dbReference type="Proteomes" id="UP001178322"/>
    </source>
</evidence>